<dbReference type="InterPro" id="IPR023393">
    <property type="entry name" value="START-like_dom_sf"/>
</dbReference>
<proteinExistence type="predicted"/>
<dbReference type="Pfam" id="PF10604">
    <property type="entry name" value="Polyketide_cyc2"/>
    <property type="match status" value="1"/>
</dbReference>
<sequence length="156" mass="17583">MKFAGREDIEAPIAAVFAALSDFDGWERAALRRGAEVQRTDALTRPGRGMAWNVGFVFRGKPRRASLRLQELDPPGRLVVSGNGANLDGRMICDLIEMSPRRTRIEVQLEVKPLTIGARLFVQSIRLARARTERRFRARLAQLAADIEHRQPRGRP</sequence>
<dbReference type="EMBL" id="QFQS01000001">
    <property type="protein sequence ID" value="PZR00804.1"/>
    <property type="molecule type" value="Genomic_DNA"/>
</dbReference>
<evidence type="ECO:0000313" key="2">
    <source>
        <dbReference type="Proteomes" id="UP000248975"/>
    </source>
</evidence>
<reference evidence="1 2" key="1">
    <citation type="submission" date="2017-08" db="EMBL/GenBank/DDBJ databases">
        <title>Infants hospitalized years apart are colonized by the same room-sourced microbial strains.</title>
        <authorList>
            <person name="Brooks B."/>
            <person name="Olm M.R."/>
            <person name="Firek B.A."/>
            <person name="Baker R."/>
            <person name="Thomas B.C."/>
            <person name="Morowitz M.J."/>
            <person name="Banfield J.F."/>
        </authorList>
    </citation>
    <scope>NUCLEOTIDE SEQUENCE [LARGE SCALE GENOMIC DNA]</scope>
    <source>
        <strain evidence="1">S2_003_000_R2_11</strain>
    </source>
</reference>
<gene>
    <name evidence="1" type="ORF">DI533_09840</name>
</gene>
<dbReference type="CDD" id="cd07812">
    <property type="entry name" value="SRPBCC"/>
    <property type="match status" value="1"/>
</dbReference>
<dbReference type="SUPFAM" id="SSF55961">
    <property type="entry name" value="Bet v1-like"/>
    <property type="match status" value="1"/>
</dbReference>
<dbReference type="Proteomes" id="UP000248975">
    <property type="component" value="Unassembled WGS sequence"/>
</dbReference>
<dbReference type="AlphaFoldDB" id="A0A2W5UBS0"/>
<evidence type="ECO:0000313" key="1">
    <source>
        <dbReference type="EMBL" id="PZR00804.1"/>
    </source>
</evidence>
<comment type="caution">
    <text evidence="1">The sequence shown here is derived from an EMBL/GenBank/DDBJ whole genome shotgun (WGS) entry which is preliminary data.</text>
</comment>
<name>A0A2W5UBS0_CERSP</name>
<dbReference type="InterPro" id="IPR019587">
    <property type="entry name" value="Polyketide_cyclase/dehydratase"/>
</dbReference>
<protein>
    <recommendedName>
        <fullName evidence="3">SRPBCC family protein</fullName>
    </recommendedName>
</protein>
<accession>A0A2W5UBS0</accession>
<organism evidence="1 2">
    <name type="scientific">Cereibacter sphaeroides</name>
    <name type="common">Rhodobacter sphaeroides</name>
    <dbReference type="NCBI Taxonomy" id="1063"/>
    <lineage>
        <taxon>Bacteria</taxon>
        <taxon>Pseudomonadati</taxon>
        <taxon>Pseudomonadota</taxon>
        <taxon>Alphaproteobacteria</taxon>
        <taxon>Rhodobacterales</taxon>
        <taxon>Paracoccaceae</taxon>
        <taxon>Cereibacter</taxon>
    </lineage>
</organism>
<evidence type="ECO:0008006" key="3">
    <source>
        <dbReference type="Google" id="ProtNLM"/>
    </source>
</evidence>
<dbReference type="Gene3D" id="3.30.530.20">
    <property type="match status" value="1"/>
</dbReference>